<evidence type="ECO:0000313" key="2">
    <source>
        <dbReference type="EMBL" id="QTE22033.1"/>
    </source>
</evidence>
<evidence type="ECO:0000313" key="3">
    <source>
        <dbReference type="Proteomes" id="UP000663920"/>
    </source>
</evidence>
<feature type="signal peptide" evidence="1">
    <location>
        <begin position="1"/>
        <end position="18"/>
    </location>
</feature>
<reference evidence="2 3" key="1">
    <citation type="submission" date="2021-03" db="EMBL/GenBank/DDBJ databases">
        <title>Complete genome of Polaribacter_sp.SM13.</title>
        <authorList>
            <person name="Jeong S.W."/>
            <person name="Bae J.W."/>
        </authorList>
    </citation>
    <scope>NUCLEOTIDE SEQUENCE [LARGE SCALE GENOMIC DNA]</scope>
    <source>
        <strain evidence="2 3">SM13</strain>
    </source>
</reference>
<keyword evidence="1" id="KW-0732">Signal</keyword>
<dbReference type="AlphaFoldDB" id="A0A975H6I4"/>
<dbReference type="RefSeq" id="WP_208077665.1">
    <property type="nucleotide sequence ID" value="NZ_CP071869.1"/>
</dbReference>
<evidence type="ECO:0000256" key="1">
    <source>
        <dbReference type="SAM" id="SignalP"/>
    </source>
</evidence>
<evidence type="ECO:0008006" key="4">
    <source>
        <dbReference type="Google" id="ProtNLM"/>
    </source>
</evidence>
<dbReference type="Proteomes" id="UP000663920">
    <property type="component" value="Chromosome"/>
</dbReference>
<organism evidence="2 3">
    <name type="scientific">Polaribacter cellanae</name>
    <dbReference type="NCBI Taxonomy" id="2818493"/>
    <lineage>
        <taxon>Bacteria</taxon>
        <taxon>Pseudomonadati</taxon>
        <taxon>Bacteroidota</taxon>
        <taxon>Flavobacteriia</taxon>
        <taxon>Flavobacteriales</taxon>
        <taxon>Flavobacteriaceae</taxon>
    </lineage>
</organism>
<proteinExistence type="predicted"/>
<keyword evidence="3" id="KW-1185">Reference proteome</keyword>
<dbReference type="EMBL" id="CP071869">
    <property type="protein sequence ID" value="QTE22033.1"/>
    <property type="molecule type" value="Genomic_DNA"/>
</dbReference>
<protein>
    <recommendedName>
        <fullName evidence="4">DUF3568 family protein</fullName>
    </recommendedName>
</protein>
<sequence>MKNVALLLVLFCSSILVAQKNKVTISEAQITSVSYTVSTIEELKIINWEKIEEIFKNNKPEEIIEMNFGIDLKESKYKIKSSIKISGESKNLDSLIVKAKKGVKSLIKISNKYKNK</sequence>
<gene>
    <name evidence="2" type="ORF">J3359_14620</name>
</gene>
<feature type="chain" id="PRO_5037769550" description="DUF3568 family protein" evidence="1">
    <location>
        <begin position="19"/>
        <end position="116"/>
    </location>
</feature>
<accession>A0A975H6I4</accession>
<name>A0A975H6I4_9FLAO</name>
<dbReference type="KEGG" id="pcea:J3359_14620"/>